<feature type="region of interest" description="Disordered" evidence="1">
    <location>
        <begin position="495"/>
        <end position="522"/>
    </location>
</feature>
<organism evidence="2 3">
    <name type="scientific">Candida glabrata</name>
    <name type="common">Yeast</name>
    <name type="synonym">Torulopsis glabrata</name>
    <dbReference type="NCBI Taxonomy" id="5478"/>
    <lineage>
        <taxon>Eukaryota</taxon>
        <taxon>Fungi</taxon>
        <taxon>Dikarya</taxon>
        <taxon>Ascomycota</taxon>
        <taxon>Saccharomycotina</taxon>
        <taxon>Saccharomycetes</taxon>
        <taxon>Saccharomycetales</taxon>
        <taxon>Saccharomycetaceae</taxon>
        <taxon>Nakaseomyces</taxon>
    </lineage>
</organism>
<evidence type="ECO:0000256" key="1">
    <source>
        <dbReference type="SAM" id="MobiDB-lite"/>
    </source>
</evidence>
<reference evidence="2 3" key="1">
    <citation type="submission" date="2015-10" db="EMBL/GenBank/DDBJ databases">
        <title>Draft genomes sequences of Candida glabrata isolates 1A, 1B, 2A, 2B, 3A and 3B.</title>
        <authorList>
            <person name="Haavelsrud O.E."/>
            <person name="Gaustad P."/>
        </authorList>
    </citation>
    <scope>NUCLEOTIDE SEQUENCE [LARGE SCALE GENOMIC DNA]</scope>
    <source>
        <strain evidence="2">910700640</strain>
    </source>
</reference>
<dbReference type="VEuPathDB" id="FungiDB:B1J91_G03729g"/>
<protein>
    <submittedName>
        <fullName evidence="2">Nuclear division defective protein 1</fullName>
    </submittedName>
</protein>
<dbReference type="EMBL" id="LLZZ01000107">
    <property type="protein sequence ID" value="KTB07591.1"/>
    <property type="molecule type" value="Genomic_DNA"/>
</dbReference>
<evidence type="ECO:0000313" key="3">
    <source>
        <dbReference type="Proteomes" id="UP000054886"/>
    </source>
</evidence>
<name>A0A0W0D6X3_CANGB</name>
<evidence type="ECO:0000313" key="2">
    <source>
        <dbReference type="EMBL" id="KTB07591.1"/>
    </source>
</evidence>
<feature type="compositionally biased region" description="Polar residues" evidence="1">
    <location>
        <begin position="338"/>
        <end position="347"/>
    </location>
</feature>
<dbReference type="VEuPathDB" id="FungiDB:CAGL0G03729g"/>
<gene>
    <name evidence="2" type="ORF">AO440_001641</name>
</gene>
<feature type="compositionally biased region" description="Polar residues" evidence="1">
    <location>
        <begin position="537"/>
        <end position="570"/>
    </location>
</feature>
<feature type="region of interest" description="Disordered" evidence="1">
    <location>
        <begin position="536"/>
        <end position="594"/>
    </location>
</feature>
<comment type="caution">
    <text evidence="2">The sequence shown here is derived from an EMBL/GenBank/DDBJ whole genome shotgun (WGS) entry which is preliminary data.</text>
</comment>
<accession>A0A0W0D6X3</accession>
<dbReference type="VEuPathDB" id="FungiDB:GVI51_G03597"/>
<dbReference type="Proteomes" id="UP000054886">
    <property type="component" value="Unassembled WGS sequence"/>
</dbReference>
<dbReference type="AlphaFoldDB" id="A0A0W0D6X3"/>
<sequence length="594" mass="64876">MEETPEWKRLNPHGEDLEAHLLHVFSENMKYFASPLGNSIQPTAGGNGVKSFPTPYSRVQSSADNSCASNAEVAVANGRNGNAGSSPFLDNSILPMNTTMTTALGEGSATKQLQHGAEPSLDDINLQPSSVFNNALNQQPSVRISGPPGNNVRTQGNGHGMLIDPNSAGPQNGNCEFLASPEQLREFLLDSPNFSLLNNNNTKTPAKTPLKFLNSSAQINWDLLNSTSSTKFLYSNSNRTPLRRIDQNVLTFNNMPSSVSPYREKKDALNFFGTNSTGLTPFAKREIGNDFDPNNIQTSNSALADFQRARKDTMGLSLNSTPNVASIRKNKNNFLMKTPNNNKSPSKLSKLGNIPNFTNRDDENKENNIYGSSPTTIQLNSSVTKSPLKIDHSRLNIIPSQEQKNLPAKNRQLKAGKQSDYNIDDRLLLFDRDSGVLKHDDEDSKLAIPLSPTPISHNKSNIALDAKNRPILPIPELPKMGSFKSDSMATAPKVFNTVPNNSQKAMKSKSKDGKVKKKIKKQPKFQIIVSNAHKFNVTKSSTTLQSGAKGPTNSKKANLQRSASTLTTNQKPKKNGLPKSKSFSAAPIQNKKQP</sequence>
<dbReference type="VEuPathDB" id="FungiDB:GWK60_G03597"/>
<feature type="region of interest" description="Disordered" evidence="1">
    <location>
        <begin position="338"/>
        <end position="375"/>
    </location>
</feature>
<proteinExistence type="predicted"/>